<proteinExistence type="predicted"/>
<dbReference type="AlphaFoldDB" id="A0A0L6TYG6"/>
<evidence type="ECO:0000313" key="2">
    <source>
        <dbReference type="Proteomes" id="UP000036873"/>
    </source>
</evidence>
<dbReference type="STRING" id="52689.AKG39_16835"/>
<protein>
    <submittedName>
        <fullName evidence="1">Uncharacterized protein</fullName>
    </submittedName>
</protein>
<dbReference type="PATRIC" id="fig|52689.4.peg.2915"/>
<accession>A0A0L6TYG6</accession>
<name>A0A0L6TYG6_9FIRM</name>
<reference evidence="2" key="1">
    <citation type="submission" date="2015-07" db="EMBL/GenBank/DDBJ databases">
        <title>Draft genome sequence of Acetobacterium bakii DSM 8293, a potential psychrophilic chemical producer through syngas fermentation.</title>
        <authorList>
            <person name="Song Y."/>
            <person name="Hwang S."/>
            <person name="Cho B.-K."/>
        </authorList>
    </citation>
    <scope>NUCLEOTIDE SEQUENCE [LARGE SCALE GENOMIC DNA]</scope>
    <source>
        <strain evidence="2">DSM 8239</strain>
    </source>
</reference>
<dbReference type="EMBL" id="LGYO01000051">
    <property type="protein sequence ID" value="KNZ40610.1"/>
    <property type="molecule type" value="Genomic_DNA"/>
</dbReference>
<dbReference type="OrthoDB" id="2087548at2"/>
<organism evidence="1 2">
    <name type="scientific">Acetobacterium bakii</name>
    <dbReference type="NCBI Taxonomy" id="52689"/>
    <lineage>
        <taxon>Bacteria</taxon>
        <taxon>Bacillati</taxon>
        <taxon>Bacillota</taxon>
        <taxon>Clostridia</taxon>
        <taxon>Eubacteriales</taxon>
        <taxon>Eubacteriaceae</taxon>
        <taxon>Acetobacterium</taxon>
    </lineage>
</organism>
<dbReference type="RefSeq" id="WP_050741561.1">
    <property type="nucleotide sequence ID" value="NZ_LGYO01000051.1"/>
</dbReference>
<gene>
    <name evidence="1" type="ORF">AKG39_16835</name>
</gene>
<dbReference type="Proteomes" id="UP000036873">
    <property type="component" value="Unassembled WGS sequence"/>
</dbReference>
<evidence type="ECO:0000313" key="1">
    <source>
        <dbReference type="EMBL" id="KNZ40610.1"/>
    </source>
</evidence>
<sequence length="194" mass="21911">MDKITFIESYIERCDTTDGAQGKLIYEIVYAFGNEIPNIENGLEEFSLIRDLDPSIHAYTQDLEKLKSILINYKLDLQREDKLRSDELRMLELKNQITINNNNTNKSTAISSSLASVNLTINQTLESINQLPEEIIDDEGRQKLEEMLLIIEGMKSKKDKSGIKSKVGNVIKFIADKGVDVFIAVAPFLLQAAN</sequence>
<keyword evidence="2" id="KW-1185">Reference proteome</keyword>
<comment type="caution">
    <text evidence="1">The sequence shown here is derived from an EMBL/GenBank/DDBJ whole genome shotgun (WGS) entry which is preliminary data.</text>
</comment>